<sequence length="553" mass="62643">MITDADVINDLNQSIPFLFTTISHTFGADFSEPSIYTPPITQCIWWHILYVPTFLRAMEQPYTDAHEFQIYTYLRSNYIPTDEEGAQVLSDVAFLTRELALTNCLDQEKKKKALDIRQSLVAPIRRLPVEILLEIFSLLSPERPPSDREISYSLPSRASNTLEMPWVLSHVSGLWRATSLASPSLWTDIYIASKYVKHEQFLVHAALSRSQDSPLHLCIHIDLDDSECEEIVMGILSLAAPRCISLRLDIPAPTLVGLSCSFPRLQRLELHVDTHSINLPTSVEVFMQSTQLRSVHFMEVRVPEEIQLPFTELHDLSQVFVDSYDQLADILKGANDLVSLEAWPSGVYSSNSPFGFTAEKITHSKLSYLDTGFSALEHLTLPALEGLTLDEDDPDYDSETDMEEKMLVLPDFLERSKCRIRRLGLMGYGRVAKILPLVFGSPSFITLTQLEICVESVEVYGLLGDTRLMPHLRELSIRDGFETENGETSFFGVCEEAFSAIVAVRRDRLSRLTLTSLEVERMTPDLVEHIRQIADDGIDVTFLGRRLDRLYPP</sequence>
<gene>
    <name evidence="1" type="ORF">ARMSODRAFT_958689</name>
</gene>
<evidence type="ECO:0000313" key="2">
    <source>
        <dbReference type="Proteomes" id="UP000218334"/>
    </source>
</evidence>
<accession>A0A2H3BA00</accession>
<reference evidence="2" key="1">
    <citation type="journal article" date="2017" name="Nat. Ecol. Evol.">
        <title>Genome expansion and lineage-specific genetic innovations in the forest pathogenic fungi Armillaria.</title>
        <authorList>
            <person name="Sipos G."/>
            <person name="Prasanna A.N."/>
            <person name="Walter M.C."/>
            <person name="O'Connor E."/>
            <person name="Balint B."/>
            <person name="Krizsan K."/>
            <person name="Kiss B."/>
            <person name="Hess J."/>
            <person name="Varga T."/>
            <person name="Slot J."/>
            <person name="Riley R."/>
            <person name="Boka B."/>
            <person name="Rigling D."/>
            <person name="Barry K."/>
            <person name="Lee J."/>
            <person name="Mihaltcheva S."/>
            <person name="LaButti K."/>
            <person name="Lipzen A."/>
            <person name="Waldron R."/>
            <person name="Moloney N.M."/>
            <person name="Sperisen C."/>
            <person name="Kredics L."/>
            <person name="Vagvoelgyi C."/>
            <person name="Patrignani A."/>
            <person name="Fitzpatrick D."/>
            <person name="Nagy I."/>
            <person name="Doyle S."/>
            <person name="Anderson J.B."/>
            <person name="Grigoriev I.V."/>
            <person name="Gueldener U."/>
            <person name="Muensterkoetter M."/>
            <person name="Nagy L.G."/>
        </authorList>
    </citation>
    <scope>NUCLEOTIDE SEQUENCE [LARGE SCALE GENOMIC DNA]</scope>
    <source>
        <strain evidence="2">28-4</strain>
    </source>
</reference>
<dbReference type="EMBL" id="KZ293435">
    <property type="protein sequence ID" value="PBK67691.1"/>
    <property type="molecule type" value="Genomic_DNA"/>
</dbReference>
<proteinExistence type="predicted"/>
<name>A0A2H3BA00_9AGAR</name>
<evidence type="ECO:0000313" key="1">
    <source>
        <dbReference type="EMBL" id="PBK67691.1"/>
    </source>
</evidence>
<organism evidence="1 2">
    <name type="scientific">Armillaria solidipes</name>
    <dbReference type="NCBI Taxonomy" id="1076256"/>
    <lineage>
        <taxon>Eukaryota</taxon>
        <taxon>Fungi</taxon>
        <taxon>Dikarya</taxon>
        <taxon>Basidiomycota</taxon>
        <taxon>Agaricomycotina</taxon>
        <taxon>Agaricomycetes</taxon>
        <taxon>Agaricomycetidae</taxon>
        <taxon>Agaricales</taxon>
        <taxon>Marasmiineae</taxon>
        <taxon>Physalacriaceae</taxon>
        <taxon>Armillaria</taxon>
    </lineage>
</organism>
<protein>
    <submittedName>
        <fullName evidence="1">Uncharacterized protein</fullName>
    </submittedName>
</protein>
<dbReference type="AlphaFoldDB" id="A0A2H3BA00"/>
<keyword evidence="2" id="KW-1185">Reference proteome</keyword>
<dbReference type="Proteomes" id="UP000218334">
    <property type="component" value="Unassembled WGS sequence"/>
</dbReference>